<accession>A0A1S1V934</accession>
<sequence length="101" mass="12018">MDASIRELIEKIRKEEREKLIEEMKSKEESVKPHHYISDVIEDWGKENDIYAWHLCKIKNAVYTIIRYSLDMKHVADLRKEQTPIAKEIADSILEMIHPVN</sequence>
<evidence type="ECO:0000313" key="1">
    <source>
        <dbReference type="EMBL" id="OHW63123.1"/>
    </source>
</evidence>
<dbReference type="EMBL" id="MKIE01000002">
    <property type="protein sequence ID" value="OHW63123.1"/>
    <property type="molecule type" value="Genomic_DNA"/>
</dbReference>
<dbReference type="RefSeq" id="WP_071062070.1">
    <property type="nucleotide sequence ID" value="NZ_MKIE01000002.1"/>
</dbReference>
<dbReference type="Proteomes" id="UP000180254">
    <property type="component" value="Unassembled WGS sequence"/>
</dbReference>
<dbReference type="AlphaFoldDB" id="A0A1S1V934"/>
<keyword evidence="2" id="KW-1185">Reference proteome</keyword>
<name>A0A1S1V934_9FIRM</name>
<reference evidence="1 2" key="1">
    <citation type="submission" date="2016-09" db="EMBL/GenBank/DDBJ databases">
        <title>Genome sequence of Eubacterium angustum.</title>
        <authorList>
            <person name="Poehlein A."/>
            <person name="Daniel R."/>
        </authorList>
    </citation>
    <scope>NUCLEOTIDE SEQUENCE [LARGE SCALE GENOMIC DNA]</scope>
    <source>
        <strain evidence="1 2">DSM 1989</strain>
    </source>
</reference>
<evidence type="ECO:0000313" key="2">
    <source>
        <dbReference type="Proteomes" id="UP000180254"/>
    </source>
</evidence>
<gene>
    <name evidence="1" type="ORF">EUAN_09070</name>
</gene>
<comment type="caution">
    <text evidence="1">The sequence shown here is derived from an EMBL/GenBank/DDBJ whole genome shotgun (WGS) entry which is preliminary data.</text>
</comment>
<protein>
    <submittedName>
        <fullName evidence="1">Uncharacterized protein</fullName>
    </submittedName>
</protein>
<organism evidence="1 2">
    <name type="scientific">Andreesenia angusta</name>
    <dbReference type="NCBI Taxonomy" id="39480"/>
    <lineage>
        <taxon>Bacteria</taxon>
        <taxon>Bacillati</taxon>
        <taxon>Bacillota</taxon>
        <taxon>Tissierellia</taxon>
        <taxon>Tissierellales</taxon>
        <taxon>Gottschalkiaceae</taxon>
        <taxon>Andreesenia</taxon>
    </lineage>
</organism>
<proteinExistence type="predicted"/>
<dbReference type="STRING" id="39480.EUAN_09070"/>